<dbReference type="InterPro" id="IPR005337">
    <property type="entry name" value="RapZ-like"/>
</dbReference>
<evidence type="ECO:0000259" key="5">
    <source>
        <dbReference type="Pfam" id="PF03668"/>
    </source>
</evidence>
<feature type="binding site" evidence="4">
    <location>
        <begin position="58"/>
        <end position="61"/>
    </location>
    <ligand>
        <name>GTP</name>
        <dbReference type="ChEBI" id="CHEBI:37565"/>
    </ligand>
</feature>
<dbReference type="NCBIfam" id="NF003828">
    <property type="entry name" value="PRK05416.1"/>
    <property type="match status" value="1"/>
</dbReference>
<reference evidence="7 8" key="1">
    <citation type="submission" date="2016-04" db="EMBL/GenBank/DDBJ databases">
        <title>Complete genome sequence of Dokdonella koreensis DS-123T.</title>
        <authorList>
            <person name="Kim J.F."/>
            <person name="Lee H."/>
            <person name="Kwak M.-J."/>
        </authorList>
    </citation>
    <scope>NUCLEOTIDE SEQUENCE [LARGE SCALE GENOMIC DNA]</scope>
    <source>
        <strain evidence="7 8">DS-123</strain>
    </source>
</reference>
<evidence type="ECO:0000256" key="4">
    <source>
        <dbReference type="HAMAP-Rule" id="MF_00636"/>
    </source>
</evidence>
<dbReference type="PANTHER" id="PTHR30448:SF0">
    <property type="entry name" value="RNASE ADAPTER PROTEIN RAPZ"/>
    <property type="match status" value="1"/>
</dbReference>
<dbReference type="SUPFAM" id="SSF52540">
    <property type="entry name" value="P-loop containing nucleoside triphosphate hydrolases"/>
    <property type="match status" value="1"/>
</dbReference>
<dbReference type="Pfam" id="PF22740">
    <property type="entry name" value="PapZ_C"/>
    <property type="match status" value="1"/>
</dbReference>
<dbReference type="PANTHER" id="PTHR30448">
    <property type="entry name" value="RNASE ADAPTER PROTEIN RAPZ"/>
    <property type="match status" value="1"/>
</dbReference>
<feature type="binding site" evidence="4">
    <location>
        <begin position="6"/>
        <end position="13"/>
    </location>
    <ligand>
        <name>ATP</name>
        <dbReference type="ChEBI" id="CHEBI:30616"/>
    </ligand>
</feature>
<sequence length="282" mass="31980">MIVVSGLSGSGKTVALRTLEDLDYYCVDNLPSALMPAFVSAVSQDSVAVHPRLAVGVDVRNRRQDLDRLPGILADLASSGIDYRLLFLDTRDDVLLKRYSESRRRHPLSIDGVALADAIVQERKLLRPMQAIADKVIDTSDINVHQLRRLVITEMGQKSGSMTLLFESFAYRRGVPPDADFVFDARALPNPHWNPSLRPLSGKDAVVREWLEQQPDVERFRTDVAGFLDNWLPRFESEGRSYVTICIGCTGGRHRSVYLAERLAEHCRERYRQVLSYHREME</sequence>
<keyword evidence="1 4" id="KW-0547">Nucleotide-binding</keyword>
<dbReference type="InterPro" id="IPR053931">
    <property type="entry name" value="RapZ_C"/>
</dbReference>
<evidence type="ECO:0000313" key="7">
    <source>
        <dbReference type="EMBL" id="ANB17705.1"/>
    </source>
</evidence>
<dbReference type="STRING" id="1300342.I596_1681"/>
<dbReference type="InterPro" id="IPR053930">
    <property type="entry name" value="RapZ-like_N"/>
</dbReference>
<name>A0A160DTK4_9GAMM</name>
<accession>A0A160DTK4</accession>
<dbReference type="PATRIC" id="fig|1300342.3.peg.1640"/>
<organism evidence="7 8">
    <name type="scientific">Dokdonella koreensis DS-123</name>
    <dbReference type="NCBI Taxonomy" id="1300342"/>
    <lineage>
        <taxon>Bacteria</taxon>
        <taxon>Pseudomonadati</taxon>
        <taxon>Pseudomonadota</taxon>
        <taxon>Gammaproteobacteria</taxon>
        <taxon>Lysobacterales</taxon>
        <taxon>Rhodanobacteraceae</taxon>
        <taxon>Dokdonella</taxon>
    </lineage>
</organism>
<keyword evidence="3 4" id="KW-0342">GTP-binding</keyword>
<gene>
    <name evidence="7" type="ORF">I596_1681</name>
</gene>
<dbReference type="PIRSF" id="PIRSF005052">
    <property type="entry name" value="P-loopkin"/>
    <property type="match status" value="1"/>
</dbReference>
<proteinExistence type="inferred from homology"/>
<dbReference type="Pfam" id="PF03668">
    <property type="entry name" value="RapZ-like_N"/>
    <property type="match status" value="1"/>
</dbReference>
<keyword evidence="2 4" id="KW-0067">ATP-binding</keyword>
<feature type="domain" description="RapZ-like N-terminal" evidence="5">
    <location>
        <begin position="1"/>
        <end position="155"/>
    </location>
</feature>
<evidence type="ECO:0000313" key="8">
    <source>
        <dbReference type="Proteomes" id="UP000076830"/>
    </source>
</evidence>
<evidence type="ECO:0000259" key="6">
    <source>
        <dbReference type="Pfam" id="PF22740"/>
    </source>
</evidence>
<dbReference type="KEGG" id="dko:I596_1681"/>
<dbReference type="EMBL" id="CP015249">
    <property type="protein sequence ID" value="ANB17705.1"/>
    <property type="molecule type" value="Genomic_DNA"/>
</dbReference>
<evidence type="ECO:0000256" key="2">
    <source>
        <dbReference type="ARBA" id="ARBA00022840"/>
    </source>
</evidence>
<dbReference type="GO" id="GO:0005525">
    <property type="term" value="F:GTP binding"/>
    <property type="evidence" value="ECO:0007669"/>
    <property type="project" value="UniProtKB-UniRule"/>
</dbReference>
<keyword evidence="8" id="KW-1185">Reference proteome</keyword>
<dbReference type="Proteomes" id="UP000076830">
    <property type="component" value="Chromosome"/>
</dbReference>
<dbReference type="AlphaFoldDB" id="A0A160DTK4"/>
<dbReference type="InterPro" id="IPR027417">
    <property type="entry name" value="P-loop_NTPase"/>
</dbReference>
<feature type="domain" description="RapZ C-terminal" evidence="6">
    <location>
        <begin position="162"/>
        <end position="282"/>
    </location>
</feature>
<evidence type="ECO:0000256" key="1">
    <source>
        <dbReference type="ARBA" id="ARBA00022741"/>
    </source>
</evidence>
<dbReference type="GO" id="GO:0005524">
    <property type="term" value="F:ATP binding"/>
    <property type="evidence" value="ECO:0007669"/>
    <property type="project" value="UniProtKB-UniRule"/>
</dbReference>
<dbReference type="HAMAP" id="MF_00636">
    <property type="entry name" value="RapZ_like"/>
    <property type="match status" value="1"/>
</dbReference>
<evidence type="ECO:0000256" key="3">
    <source>
        <dbReference type="ARBA" id="ARBA00023134"/>
    </source>
</evidence>
<protein>
    <submittedName>
        <fullName evidence="7">UPF0042 nucleotide-binding protein</fullName>
    </submittedName>
</protein>